<sequence>MMKMKRLGNSEIEVSPLGFGCWAIGGPFWLDGMPDGWGEVDDRESERAIERALERGIQFFDTADVYGTGHSEEMIGKALRGRRHEAVIATKFGFTYDADTRNVYSRTDISASYIRSACEASLRRLGTEYIDLYQLHAGDIPFSQIDAVIDALERLKQQGWIRAYGWSTTNAAAAEMFAKRSSCVSIQHPFNVLIGNSDMIDLCERNQLTSINNAPLAMGLLSGKFHMASRLPIDDVRGSKHEWVLYFKDGRPKAEYVEALDAVREILTSGNRSLVQGALAWIWGKHDCTLPIPGMKSVKQVDEAAEAISAGPLTPEQIKEIDEILHSRSVS</sequence>
<evidence type="ECO:0000313" key="4">
    <source>
        <dbReference type="Proteomes" id="UP000677918"/>
    </source>
</evidence>
<dbReference type="SUPFAM" id="SSF51430">
    <property type="entry name" value="NAD(P)-linked oxidoreductase"/>
    <property type="match status" value="1"/>
</dbReference>
<protein>
    <submittedName>
        <fullName evidence="3">Oxidoreductase</fullName>
    </submittedName>
</protein>
<dbReference type="InterPro" id="IPR023210">
    <property type="entry name" value="NADP_OxRdtase_dom"/>
</dbReference>
<evidence type="ECO:0000256" key="1">
    <source>
        <dbReference type="ARBA" id="ARBA00023002"/>
    </source>
</evidence>
<comment type="caution">
    <text evidence="3">The sequence shown here is derived from an EMBL/GenBank/DDBJ whole genome shotgun (WGS) entry which is preliminary data.</text>
</comment>
<dbReference type="InterPro" id="IPR050523">
    <property type="entry name" value="AKR_Detox_Biosynth"/>
</dbReference>
<proteinExistence type="predicted"/>
<dbReference type="EMBL" id="BOVK01000023">
    <property type="protein sequence ID" value="GIQ69051.1"/>
    <property type="molecule type" value="Genomic_DNA"/>
</dbReference>
<dbReference type="GO" id="GO:0005829">
    <property type="term" value="C:cytosol"/>
    <property type="evidence" value="ECO:0007669"/>
    <property type="project" value="TreeGrafter"/>
</dbReference>
<dbReference type="AlphaFoldDB" id="A0A8J4M2Z6"/>
<evidence type="ECO:0000313" key="3">
    <source>
        <dbReference type="EMBL" id="GIQ69051.1"/>
    </source>
</evidence>
<gene>
    <name evidence="3" type="ORF">XYCOK13_18750</name>
</gene>
<feature type="domain" description="NADP-dependent oxidoreductase" evidence="2">
    <location>
        <begin position="17"/>
        <end position="325"/>
    </location>
</feature>
<dbReference type="Gene3D" id="3.20.20.100">
    <property type="entry name" value="NADP-dependent oxidoreductase domain"/>
    <property type="match status" value="1"/>
</dbReference>
<keyword evidence="4" id="KW-1185">Reference proteome</keyword>
<keyword evidence="1" id="KW-0560">Oxidoreductase</keyword>
<reference evidence="3" key="1">
    <citation type="submission" date="2021-04" db="EMBL/GenBank/DDBJ databases">
        <title>Draft genome sequence of Xylanibacillus composti strain K13.</title>
        <authorList>
            <person name="Uke A."/>
            <person name="Chhe C."/>
            <person name="Baramee S."/>
            <person name="Kosugi A."/>
        </authorList>
    </citation>
    <scope>NUCLEOTIDE SEQUENCE</scope>
    <source>
        <strain evidence="3">K13</strain>
    </source>
</reference>
<dbReference type="PANTHER" id="PTHR43364">
    <property type="entry name" value="NADH-SPECIFIC METHYLGLYOXAL REDUCTASE-RELATED"/>
    <property type="match status" value="1"/>
</dbReference>
<dbReference type="PANTHER" id="PTHR43364:SF4">
    <property type="entry name" value="NAD(P)-LINKED OXIDOREDUCTASE SUPERFAMILY PROTEIN"/>
    <property type="match status" value="1"/>
</dbReference>
<accession>A0A8J4M2Z6</accession>
<evidence type="ECO:0000259" key="2">
    <source>
        <dbReference type="Pfam" id="PF00248"/>
    </source>
</evidence>
<dbReference type="CDD" id="cd19086">
    <property type="entry name" value="AKR_AKR11C1"/>
    <property type="match status" value="1"/>
</dbReference>
<name>A0A8J4M2Z6_9BACL</name>
<dbReference type="InterPro" id="IPR036812">
    <property type="entry name" value="NAD(P)_OxRdtase_dom_sf"/>
</dbReference>
<organism evidence="3 4">
    <name type="scientific">Xylanibacillus composti</name>
    <dbReference type="NCBI Taxonomy" id="1572762"/>
    <lineage>
        <taxon>Bacteria</taxon>
        <taxon>Bacillati</taxon>
        <taxon>Bacillota</taxon>
        <taxon>Bacilli</taxon>
        <taxon>Bacillales</taxon>
        <taxon>Paenibacillaceae</taxon>
        <taxon>Xylanibacillus</taxon>
    </lineage>
</organism>
<dbReference type="GO" id="GO:0016491">
    <property type="term" value="F:oxidoreductase activity"/>
    <property type="evidence" value="ECO:0007669"/>
    <property type="project" value="UniProtKB-KW"/>
</dbReference>
<dbReference type="Pfam" id="PF00248">
    <property type="entry name" value="Aldo_ket_red"/>
    <property type="match status" value="1"/>
</dbReference>
<dbReference type="Proteomes" id="UP000677918">
    <property type="component" value="Unassembled WGS sequence"/>
</dbReference>